<dbReference type="AlphaFoldDB" id="A0AB38QV67"/>
<evidence type="ECO:0000313" key="2">
    <source>
        <dbReference type="Proteomes" id="UP001058458"/>
    </source>
</evidence>
<organism evidence="1 2">
    <name type="scientific">Parageobacillus thermoglucosidasius</name>
    <name type="common">Geobacillus thermoglucosidasius</name>
    <dbReference type="NCBI Taxonomy" id="1426"/>
    <lineage>
        <taxon>Bacteria</taxon>
        <taxon>Bacillati</taxon>
        <taxon>Bacillota</taxon>
        <taxon>Bacilli</taxon>
        <taxon>Bacillales</taxon>
        <taxon>Anoxybacillaceae</taxon>
        <taxon>Parageobacillus</taxon>
    </lineage>
</organism>
<gene>
    <name evidence="1" type="ORF">IMI45_11515</name>
</gene>
<dbReference type="Proteomes" id="UP001058458">
    <property type="component" value="Chromosome"/>
</dbReference>
<protein>
    <submittedName>
        <fullName evidence="1">Uncharacterized protein</fullName>
    </submittedName>
</protein>
<evidence type="ECO:0000313" key="1">
    <source>
        <dbReference type="EMBL" id="UOE74985.1"/>
    </source>
</evidence>
<proteinExistence type="predicted"/>
<accession>A0AB38QV67</accession>
<reference evidence="1" key="1">
    <citation type="submission" date="2020-10" db="EMBL/GenBank/DDBJ databases">
        <authorList>
            <person name="Delgado J.A."/>
            <person name="Gonzalez J.M."/>
        </authorList>
    </citation>
    <scope>NUCLEOTIDE SEQUENCE</scope>
    <source>
        <strain evidence="1">23.6</strain>
    </source>
</reference>
<name>A0AB38QV67_PARTM</name>
<dbReference type="RefSeq" id="WP_161495965.1">
    <property type="nucleotide sequence ID" value="NZ_BHZK01000001.1"/>
</dbReference>
<dbReference type="EMBL" id="CP063414">
    <property type="protein sequence ID" value="UOE74985.1"/>
    <property type="molecule type" value="Genomic_DNA"/>
</dbReference>
<sequence>MKGTKRLRPVPSSLARALSMGILSSVIPDFRELFRFAEMFKAGIAVARKMMDLTL</sequence>